<keyword evidence="2" id="KW-0812">Transmembrane</keyword>
<sequence>MSPEQTTAATTAQPTEPTEPTQPSEQAGAAPEAKPWRRPLALTLLLSVAGATLLLVAAGQTWVSGKVEAQGAVRDVTAHGSELSGVPSAMALVALASVVAVFAVRGKARRVLGGLVVLAGGAAAGAAATGALGSDSGALDDKAARSVGLTEVTATALSHTAWPWAALLGGLLVLAAGVLTVLRGADWPGMSARYDAPAGKKAAAPARARASASSSAAQQSPADLWKALDRGEDPTAG</sequence>
<dbReference type="InterPro" id="IPR019051">
    <property type="entry name" value="Trp_biosyn_TM_oprn/chp"/>
</dbReference>
<gene>
    <name evidence="3" type="ORF">DN069_16745</name>
</gene>
<dbReference type="InterPro" id="IPR011746">
    <property type="entry name" value="Trp_synth-assoc_CHP"/>
</dbReference>
<evidence type="ECO:0000313" key="4">
    <source>
        <dbReference type="Proteomes" id="UP000248889"/>
    </source>
</evidence>
<proteinExistence type="predicted"/>
<feature type="compositionally biased region" description="Low complexity" evidence="1">
    <location>
        <begin position="1"/>
        <end position="27"/>
    </location>
</feature>
<accession>A0A2X0K5D8</accession>
<name>A0A2X0K5D8_9ACTN</name>
<dbReference type="NCBIfam" id="TIGR02234">
    <property type="entry name" value="trp_oprn_chp"/>
    <property type="match status" value="1"/>
</dbReference>
<keyword evidence="4" id="KW-1185">Reference proteome</keyword>
<protein>
    <submittedName>
        <fullName evidence="3">TIGR02234 family membrane protein</fullName>
    </submittedName>
</protein>
<feature type="region of interest" description="Disordered" evidence="1">
    <location>
        <begin position="205"/>
        <end position="237"/>
    </location>
</feature>
<feature type="transmembrane region" description="Helical" evidence="2">
    <location>
        <begin position="161"/>
        <end position="182"/>
    </location>
</feature>
<feature type="transmembrane region" description="Helical" evidence="2">
    <location>
        <begin position="40"/>
        <end position="63"/>
    </location>
</feature>
<reference evidence="3 4" key="1">
    <citation type="submission" date="2018-06" db="EMBL/GenBank/DDBJ databases">
        <title>Streptacidiphilus pinicola sp. nov., isolated from pine grove soil.</title>
        <authorList>
            <person name="Roh S.G."/>
            <person name="Park S."/>
            <person name="Kim M.-K."/>
            <person name="Yun B.-R."/>
            <person name="Park J."/>
            <person name="Kim M.J."/>
            <person name="Kim Y.S."/>
            <person name="Kim S.B."/>
        </authorList>
    </citation>
    <scope>NUCLEOTIDE SEQUENCE [LARGE SCALE GENOMIC DNA]</scope>
    <source>
        <strain evidence="3 4">MMS16-CNU450</strain>
    </source>
</reference>
<feature type="transmembrane region" description="Helical" evidence="2">
    <location>
        <begin position="111"/>
        <end position="132"/>
    </location>
</feature>
<dbReference type="OrthoDB" id="3712369at2"/>
<dbReference type="AlphaFoldDB" id="A0A2X0K5D8"/>
<organism evidence="3 4">
    <name type="scientific">Streptacidiphilus pinicola</name>
    <dbReference type="NCBI Taxonomy" id="2219663"/>
    <lineage>
        <taxon>Bacteria</taxon>
        <taxon>Bacillati</taxon>
        <taxon>Actinomycetota</taxon>
        <taxon>Actinomycetes</taxon>
        <taxon>Kitasatosporales</taxon>
        <taxon>Streptomycetaceae</taxon>
        <taxon>Streptacidiphilus</taxon>
    </lineage>
</organism>
<evidence type="ECO:0000313" key="3">
    <source>
        <dbReference type="EMBL" id="RAG84495.1"/>
    </source>
</evidence>
<feature type="region of interest" description="Disordered" evidence="1">
    <location>
        <begin position="1"/>
        <end position="33"/>
    </location>
</feature>
<keyword evidence="2" id="KW-1133">Transmembrane helix</keyword>
<evidence type="ECO:0000256" key="1">
    <source>
        <dbReference type="SAM" id="MobiDB-lite"/>
    </source>
</evidence>
<dbReference type="EMBL" id="QKYN01000065">
    <property type="protein sequence ID" value="RAG84495.1"/>
    <property type="molecule type" value="Genomic_DNA"/>
</dbReference>
<evidence type="ECO:0000256" key="2">
    <source>
        <dbReference type="SAM" id="Phobius"/>
    </source>
</evidence>
<keyword evidence="2" id="KW-0472">Membrane</keyword>
<dbReference type="Proteomes" id="UP000248889">
    <property type="component" value="Unassembled WGS sequence"/>
</dbReference>
<feature type="compositionally biased region" description="Low complexity" evidence="1">
    <location>
        <begin position="205"/>
        <end position="222"/>
    </location>
</feature>
<dbReference type="Pfam" id="PF09534">
    <property type="entry name" value="Trp_oprn_chp"/>
    <property type="match status" value="1"/>
</dbReference>
<dbReference type="RefSeq" id="WP_111501804.1">
    <property type="nucleotide sequence ID" value="NZ_QKYN01000065.1"/>
</dbReference>
<comment type="caution">
    <text evidence="3">The sequence shown here is derived from an EMBL/GenBank/DDBJ whole genome shotgun (WGS) entry which is preliminary data.</text>
</comment>
<feature type="transmembrane region" description="Helical" evidence="2">
    <location>
        <begin position="83"/>
        <end position="104"/>
    </location>
</feature>
<feature type="compositionally biased region" description="Basic and acidic residues" evidence="1">
    <location>
        <begin position="226"/>
        <end position="237"/>
    </location>
</feature>